<comment type="subcellular location">
    <subcellularLocation>
        <location evidence="4">Secreted</location>
    </subcellularLocation>
</comment>
<dbReference type="OrthoDB" id="9816550at2"/>
<evidence type="ECO:0000259" key="9">
    <source>
        <dbReference type="PROSITE" id="PS51764"/>
    </source>
</evidence>
<feature type="domain" description="GH26" evidence="9">
    <location>
        <begin position="29"/>
        <end position="367"/>
    </location>
</feature>
<dbReference type="GO" id="GO:0006080">
    <property type="term" value="P:substituted mannan metabolic process"/>
    <property type="evidence" value="ECO:0007669"/>
    <property type="project" value="UniProtKB-UniRule"/>
</dbReference>
<feature type="binding site" evidence="6">
    <location>
        <position position="187"/>
    </location>
    <ligand>
        <name>substrate</name>
    </ligand>
</feature>
<evidence type="ECO:0000256" key="4">
    <source>
        <dbReference type="PIRNR" id="PIRNR018168"/>
    </source>
</evidence>
<reference evidence="10 11" key="1">
    <citation type="submission" date="2018-07" db="EMBL/GenBank/DDBJ databases">
        <title>Genomic Encyclopedia of Type Strains, Phase IV (KMG-IV): sequencing the most valuable type-strain genomes for metagenomic binning, comparative biology and taxonomic classification.</title>
        <authorList>
            <person name="Goeker M."/>
        </authorList>
    </citation>
    <scope>NUCLEOTIDE SEQUENCE [LARGE SCALE GENOMIC DNA]</scope>
    <source>
        <strain evidence="10 11">DSM 4134</strain>
    </source>
</reference>
<sequence>MKHIFGLFALTILIQQTLAQTPIDLDATRETKSLLLNLHHIAKEGFMFGHQDDLAYGVKWKAEKKRSDVKETVGTYPAVIGWDLGSRMDLDANLDDVRFQNMKRWIKQSYRMGSITTISWHLDNLSTGGNSWDKTPSVSDLLPGGSKHEEFKQQLNLVAAWLDQLRVGWFKRIPVIFRPWHEHNGDWFWWGKGNCSEEEYIELYRFTVDYLKNEKDIHHLLYAFSPDRSRWKMDSLAKSTYFYGYPGDEYVDIIGLDNYGDVGRIGGSDSPELQRKYFIESLELITEIARERGKVAALSETGLEGVTNEKWFTDVLLDPILANDIAIAWVLVWRNANTTHHYAPYPSHPSVADFIKFEEHEKTFFERDMNNPYKSGKALK</sequence>
<evidence type="ECO:0000256" key="2">
    <source>
        <dbReference type="ARBA" id="ARBA00022801"/>
    </source>
</evidence>
<dbReference type="RefSeq" id="WP_115868460.1">
    <property type="nucleotide sequence ID" value="NZ_QREG01000011.1"/>
</dbReference>
<dbReference type="PROSITE" id="PS51764">
    <property type="entry name" value="GH26"/>
    <property type="match status" value="1"/>
</dbReference>
<dbReference type="SUPFAM" id="SSF51445">
    <property type="entry name" value="(Trans)glycosidases"/>
    <property type="match status" value="1"/>
</dbReference>
<comment type="similarity">
    <text evidence="1 4 8">Belongs to the glycosyl hydrolase 26 family.</text>
</comment>
<keyword evidence="4" id="KW-0119">Carbohydrate metabolism</keyword>
<dbReference type="PANTHER" id="PTHR40079:SF4">
    <property type="entry name" value="GH26 DOMAIN-CONTAINING PROTEIN-RELATED"/>
    <property type="match status" value="1"/>
</dbReference>
<keyword evidence="2 4" id="KW-0378">Hydrolase</keyword>
<evidence type="ECO:0000256" key="5">
    <source>
        <dbReference type="PIRSR" id="PIRSR018168-1"/>
    </source>
</evidence>
<organism evidence="10 11">
    <name type="scientific">Marinoscillum furvescens DSM 4134</name>
    <dbReference type="NCBI Taxonomy" id="1122208"/>
    <lineage>
        <taxon>Bacteria</taxon>
        <taxon>Pseudomonadati</taxon>
        <taxon>Bacteroidota</taxon>
        <taxon>Cytophagia</taxon>
        <taxon>Cytophagales</taxon>
        <taxon>Reichenbachiellaceae</taxon>
        <taxon>Marinoscillum</taxon>
    </lineage>
</organism>
<evidence type="ECO:0000256" key="6">
    <source>
        <dbReference type="PIRSR" id="PIRSR018168-2"/>
    </source>
</evidence>
<evidence type="ECO:0000313" key="10">
    <source>
        <dbReference type="EMBL" id="RED97933.1"/>
    </source>
</evidence>
<gene>
    <name evidence="10" type="ORF">C7460_11174</name>
</gene>
<dbReference type="InterPro" id="IPR022790">
    <property type="entry name" value="GH26_dom"/>
</dbReference>
<proteinExistence type="inferred from homology"/>
<keyword evidence="11" id="KW-1185">Reference proteome</keyword>
<evidence type="ECO:0000256" key="1">
    <source>
        <dbReference type="ARBA" id="ARBA00007754"/>
    </source>
</evidence>
<keyword evidence="3 4" id="KW-0326">Glycosidase</keyword>
<feature type="active site" description="Nucleophile" evidence="5 8">
    <location>
        <position position="300"/>
    </location>
</feature>
<protein>
    <recommendedName>
        <fullName evidence="4">Mannan endo-1,4-beta-mannosidase</fullName>
        <ecNumber evidence="4">3.2.1.78</ecNumber>
    </recommendedName>
</protein>
<dbReference type="PIRSF" id="PIRSF018168">
    <property type="entry name" value="Mannan-1_4-beta-mannosidase"/>
    <property type="match status" value="1"/>
</dbReference>
<accession>A0A3D9L3S3</accession>
<dbReference type="PRINTS" id="PR00739">
    <property type="entry name" value="GLHYDRLASE26"/>
</dbReference>
<dbReference type="Gene3D" id="3.20.20.80">
    <property type="entry name" value="Glycosidases"/>
    <property type="match status" value="1"/>
</dbReference>
<dbReference type="EMBL" id="QREG01000011">
    <property type="protein sequence ID" value="RED97933.1"/>
    <property type="molecule type" value="Genomic_DNA"/>
</dbReference>
<dbReference type="EC" id="3.2.1.78" evidence="4"/>
<dbReference type="InterPro" id="IPR000805">
    <property type="entry name" value="Glyco_hydro_26"/>
</dbReference>
<evidence type="ECO:0000313" key="11">
    <source>
        <dbReference type="Proteomes" id="UP000256779"/>
    </source>
</evidence>
<comment type="catalytic activity">
    <reaction evidence="4">
        <text>Random hydrolysis of (1-&gt;4)-beta-D-mannosidic linkages in mannans, galactomannans and glucomannans.</text>
        <dbReference type="EC" id="3.2.1.78"/>
    </reaction>
</comment>
<feature type="active site" description="Proton donor" evidence="5 8">
    <location>
        <position position="182"/>
    </location>
</feature>
<keyword evidence="4" id="KW-0964">Secreted</keyword>
<evidence type="ECO:0000256" key="8">
    <source>
        <dbReference type="PROSITE-ProRule" id="PRU01100"/>
    </source>
</evidence>
<dbReference type="GO" id="GO:0016985">
    <property type="term" value="F:mannan endo-1,4-beta-mannosidase activity"/>
    <property type="evidence" value="ECO:0007669"/>
    <property type="project" value="UniProtKB-UniRule"/>
</dbReference>
<feature type="binding site" evidence="6">
    <location>
        <position position="121"/>
    </location>
    <ligand>
        <name>substrate</name>
    </ligand>
</feature>
<feature type="site" description="Plays an important role in maintaining the position of the catalytic nucleophile" evidence="7">
    <location>
        <position position="181"/>
    </location>
</feature>
<dbReference type="InterPro" id="IPR017853">
    <property type="entry name" value="GH"/>
</dbReference>
<evidence type="ECO:0000256" key="7">
    <source>
        <dbReference type="PIRSR" id="PIRSR018168-3"/>
    </source>
</evidence>
<feature type="binding site" evidence="6">
    <location>
        <position position="259"/>
    </location>
    <ligand>
        <name>substrate</name>
    </ligand>
</feature>
<dbReference type="Pfam" id="PF02156">
    <property type="entry name" value="Glyco_hydro_26"/>
    <property type="match status" value="1"/>
</dbReference>
<evidence type="ECO:0000256" key="3">
    <source>
        <dbReference type="ARBA" id="ARBA00023295"/>
    </source>
</evidence>
<comment type="caution">
    <text evidence="10">The sequence shown here is derived from an EMBL/GenBank/DDBJ whole genome shotgun (WGS) entry which is preliminary data.</text>
</comment>
<dbReference type="GO" id="GO:0005576">
    <property type="term" value="C:extracellular region"/>
    <property type="evidence" value="ECO:0007669"/>
    <property type="project" value="UniProtKB-SubCell"/>
</dbReference>
<dbReference type="Proteomes" id="UP000256779">
    <property type="component" value="Unassembled WGS sequence"/>
</dbReference>
<name>A0A3D9L3S3_MARFU</name>
<dbReference type="AlphaFoldDB" id="A0A3D9L3S3"/>
<dbReference type="PANTHER" id="PTHR40079">
    <property type="entry name" value="MANNAN ENDO-1,4-BETA-MANNOSIDASE E-RELATED"/>
    <property type="match status" value="1"/>
</dbReference>
<dbReference type="InterPro" id="IPR016714">
    <property type="entry name" value="MANB/E"/>
</dbReference>